<organism evidence="1 2">
    <name type="scientific">Hypoxylon rubiginosum</name>
    <dbReference type="NCBI Taxonomy" id="110542"/>
    <lineage>
        <taxon>Eukaryota</taxon>
        <taxon>Fungi</taxon>
        <taxon>Dikarya</taxon>
        <taxon>Ascomycota</taxon>
        <taxon>Pezizomycotina</taxon>
        <taxon>Sordariomycetes</taxon>
        <taxon>Xylariomycetidae</taxon>
        <taxon>Xylariales</taxon>
        <taxon>Hypoxylaceae</taxon>
        <taxon>Hypoxylon</taxon>
    </lineage>
</organism>
<protein>
    <submittedName>
        <fullName evidence="1">Uncharacterized protein</fullName>
    </submittedName>
</protein>
<keyword evidence="2" id="KW-1185">Reference proteome</keyword>
<gene>
    <name evidence="1" type="ORF">F4820DRAFT_444834</name>
</gene>
<reference evidence="1 2" key="1">
    <citation type="journal article" date="2022" name="New Phytol.">
        <title>Ecological generalism drives hyperdiversity of secondary metabolite gene clusters in xylarialean endophytes.</title>
        <authorList>
            <person name="Franco M.E.E."/>
            <person name="Wisecaver J.H."/>
            <person name="Arnold A.E."/>
            <person name="Ju Y.M."/>
            <person name="Slot J.C."/>
            <person name="Ahrendt S."/>
            <person name="Moore L.P."/>
            <person name="Eastman K.E."/>
            <person name="Scott K."/>
            <person name="Konkel Z."/>
            <person name="Mondo S.J."/>
            <person name="Kuo A."/>
            <person name="Hayes R.D."/>
            <person name="Haridas S."/>
            <person name="Andreopoulos B."/>
            <person name="Riley R."/>
            <person name="LaButti K."/>
            <person name="Pangilinan J."/>
            <person name="Lipzen A."/>
            <person name="Amirebrahimi M."/>
            <person name="Yan J."/>
            <person name="Adam C."/>
            <person name="Keymanesh K."/>
            <person name="Ng V."/>
            <person name="Louie K."/>
            <person name="Northen T."/>
            <person name="Drula E."/>
            <person name="Henrissat B."/>
            <person name="Hsieh H.M."/>
            <person name="Youens-Clark K."/>
            <person name="Lutzoni F."/>
            <person name="Miadlikowska J."/>
            <person name="Eastwood D.C."/>
            <person name="Hamelin R.C."/>
            <person name="Grigoriev I.V."/>
            <person name="U'Ren J.M."/>
        </authorList>
    </citation>
    <scope>NUCLEOTIDE SEQUENCE [LARGE SCALE GENOMIC DNA]</scope>
    <source>
        <strain evidence="1 2">CBS 119005</strain>
    </source>
</reference>
<dbReference type="EMBL" id="MU393436">
    <property type="protein sequence ID" value="KAI4868658.1"/>
    <property type="molecule type" value="Genomic_DNA"/>
</dbReference>
<sequence>MPDPTSRGIIGERAAVLLAQYQQTKQQEQDAKRAKPSLAIPESASASEQPENGASKPDNGFQIQADRDQLVQVGLEGKKLTGRRRMDARVLDMQWKLDTYFVPRGAWIYMSKSYKEEEEKEEVFDWCAFDEESQKATF</sequence>
<name>A0ACB9ZAK9_9PEZI</name>
<evidence type="ECO:0000313" key="2">
    <source>
        <dbReference type="Proteomes" id="UP001497700"/>
    </source>
</evidence>
<accession>A0ACB9ZAK9</accession>
<dbReference type="Proteomes" id="UP001497700">
    <property type="component" value="Unassembled WGS sequence"/>
</dbReference>
<evidence type="ECO:0000313" key="1">
    <source>
        <dbReference type="EMBL" id="KAI4868658.1"/>
    </source>
</evidence>
<comment type="caution">
    <text evidence="1">The sequence shown here is derived from an EMBL/GenBank/DDBJ whole genome shotgun (WGS) entry which is preliminary data.</text>
</comment>
<proteinExistence type="predicted"/>